<organism evidence="8 9">
    <name type="scientific">Weissella cibaria</name>
    <dbReference type="NCBI Taxonomy" id="137591"/>
    <lineage>
        <taxon>Bacteria</taxon>
        <taxon>Bacillati</taxon>
        <taxon>Bacillota</taxon>
        <taxon>Bacilli</taxon>
        <taxon>Lactobacillales</taxon>
        <taxon>Lactobacillaceae</taxon>
        <taxon>Weissella</taxon>
    </lineage>
</organism>
<comment type="subcellular location">
    <subcellularLocation>
        <location evidence="1">Cell membrane</location>
        <topology evidence="1">Multi-pass membrane protein</topology>
    </subcellularLocation>
</comment>
<evidence type="ECO:0000313" key="9">
    <source>
        <dbReference type="Proteomes" id="UP000032287"/>
    </source>
</evidence>
<proteinExistence type="predicted"/>
<feature type="transmembrane region" description="Helical" evidence="6">
    <location>
        <begin position="230"/>
        <end position="251"/>
    </location>
</feature>
<evidence type="ECO:0000256" key="3">
    <source>
        <dbReference type="ARBA" id="ARBA00022692"/>
    </source>
</evidence>
<keyword evidence="2" id="KW-0813">Transport</keyword>
<keyword evidence="3 6" id="KW-0812">Transmembrane</keyword>
<protein>
    <submittedName>
        <fullName evidence="8">Stp_2 protein</fullName>
    </submittedName>
</protein>
<dbReference type="GO" id="GO:0022857">
    <property type="term" value="F:transmembrane transporter activity"/>
    <property type="evidence" value="ECO:0007669"/>
    <property type="project" value="InterPro"/>
</dbReference>
<dbReference type="GO" id="GO:0005886">
    <property type="term" value="C:plasma membrane"/>
    <property type="evidence" value="ECO:0007669"/>
    <property type="project" value="UniProtKB-SubCell"/>
</dbReference>
<dbReference type="PATRIC" id="fig|137591.25.peg.313"/>
<feature type="transmembrane region" description="Helical" evidence="6">
    <location>
        <begin position="201"/>
        <end position="224"/>
    </location>
</feature>
<feature type="transmembrane region" description="Helical" evidence="6">
    <location>
        <begin position="134"/>
        <end position="156"/>
    </location>
</feature>
<keyword evidence="4 6" id="KW-1133">Transmembrane helix</keyword>
<feature type="transmembrane region" description="Helical" evidence="6">
    <location>
        <begin position="303"/>
        <end position="324"/>
    </location>
</feature>
<dbReference type="STRING" id="137591.AO080_10530"/>
<feature type="transmembrane region" description="Helical" evidence="6">
    <location>
        <begin position="263"/>
        <end position="283"/>
    </location>
</feature>
<keyword evidence="9" id="KW-1185">Reference proteome</keyword>
<dbReference type="Gene3D" id="1.20.1250.20">
    <property type="entry name" value="MFS general substrate transporter like domains"/>
    <property type="match status" value="1"/>
</dbReference>
<dbReference type="Gene3D" id="1.20.1720.10">
    <property type="entry name" value="Multidrug resistance protein D"/>
    <property type="match status" value="1"/>
</dbReference>
<dbReference type="PRINTS" id="PR01036">
    <property type="entry name" value="TCRTETB"/>
</dbReference>
<sequence length="471" mass="50442">MSETQNSQSITVSLGAFSFVTALSGASVTLALPRMARAFDVSAALSTQVVQVGLITTVVFLVMFGHAGDVFSKNAVYRAGGWVFIIGSLLTGIAPNFIGVLVGRFVQAVGSAMVMANAMGIINEHFADKERAKALAYNSMFISVGSISGPAVGGLITSILSWRWIFLLNVPVAIAIMFWAKGAFPRPRLTWADIREQARRVNWLGQLIFSVGVVLMFSSGWITLPGLNQFTNMMVFLIGGGIVTALSFLQADFAPSPWIDPQVLRNITFLTSTSVLFLAMFVNSFSNILLPFYLQDYLPFSPGVSGLIVAAQSVVMLLLSPFVGRLASTPERRPQLVTIGLAMLLVSQIGYAFYGGQSGLGYVLWPIILNGVGMAFTLTPNNSITMGLVSPKLAGVAGSMNSLFRTIGMAVGISFATNFLYAQLPGVKHITRGLGTTYLHASRIVFYVAVGASLIALIINVWRTATSKSEM</sequence>
<evidence type="ECO:0000256" key="6">
    <source>
        <dbReference type="SAM" id="Phobius"/>
    </source>
</evidence>
<feature type="transmembrane region" description="Helical" evidence="6">
    <location>
        <begin position="402"/>
        <end position="424"/>
    </location>
</feature>
<feature type="transmembrane region" description="Helical" evidence="6">
    <location>
        <begin position="48"/>
        <end position="67"/>
    </location>
</feature>
<dbReference type="CDD" id="cd17321">
    <property type="entry name" value="MFS_MMR_MDR_like"/>
    <property type="match status" value="1"/>
</dbReference>
<name>A0A0D1LYG4_9LACO</name>
<feature type="transmembrane region" description="Helical" evidence="6">
    <location>
        <begin position="79"/>
        <end position="98"/>
    </location>
</feature>
<dbReference type="Proteomes" id="UP000032287">
    <property type="component" value="Unassembled WGS sequence"/>
</dbReference>
<dbReference type="InterPro" id="IPR020846">
    <property type="entry name" value="MFS_dom"/>
</dbReference>
<evidence type="ECO:0000313" key="8">
    <source>
        <dbReference type="EMBL" id="KIU22110.1"/>
    </source>
</evidence>
<comment type="caution">
    <text evidence="8">The sequence shown here is derived from an EMBL/GenBank/DDBJ whole genome shotgun (WGS) entry which is preliminary data.</text>
</comment>
<dbReference type="PANTHER" id="PTHR42718">
    <property type="entry name" value="MAJOR FACILITATOR SUPERFAMILY MULTIDRUG TRANSPORTER MFSC"/>
    <property type="match status" value="1"/>
</dbReference>
<feature type="transmembrane region" description="Helical" evidence="6">
    <location>
        <begin position="336"/>
        <end position="354"/>
    </location>
</feature>
<dbReference type="SUPFAM" id="SSF103473">
    <property type="entry name" value="MFS general substrate transporter"/>
    <property type="match status" value="1"/>
</dbReference>
<evidence type="ECO:0000256" key="4">
    <source>
        <dbReference type="ARBA" id="ARBA00022989"/>
    </source>
</evidence>
<dbReference type="EMBL" id="JWHU01000004">
    <property type="protein sequence ID" value="KIU22110.1"/>
    <property type="molecule type" value="Genomic_DNA"/>
</dbReference>
<feature type="transmembrane region" description="Helical" evidence="6">
    <location>
        <begin position="360"/>
        <end position="381"/>
    </location>
</feature>
<dbReference type="eggNOG" id="COG2814">
    <property type="taxonomic scope" value="Bacteria"/>
</dbReference>
<evidence type="ECO:0000259" key="7">
    <source>
        <dbReference type="PROSITE" id="PS50850"/>
    </source>
</evidence>
<keyword evidence="5 6" id="KW-0472">Membrane</keyword>
<evidence type="ECO:0000256" key="5">
    <source>
        <dbReference type="ARBA" id="ARBA00023136"/>
    </source>
</evidence>
<evidence type="ECO:0000256" key="2">
    <source>
        <dbReference type="ARBA" id="ARBA00022448"/>
    </source>
</evidence>
<dbReference type="PANTHER" id="PTHR42718:SF9">
    <property type="entry name" value="MAJOR FACILITATOR SUPERFAMILY MULTIDRUG TRANSPORTER MFSC"/>
    <property type="match status" value="1"/>
</dbReference>
<feature type="transmembrane region" description="Helical" evidence="6">
    <location>
        <begin position="444"/>
        <end position="462"/>
    </location>
</feature>
<reference evidence="8 9" key="1">
    <citation type="journal article" date="2015" name="Microbiology (Mosc.)">
        <title>Genomics of the Weissella cibaria species with an examination of its metabolic traits.</title>
        <authorList>
            <person name="Lynch K.M."/>
            <person name="Lucid A."/>
            <person name="Arendt E.K."/>
            <person name="Sleator R.D."/>
            <person name="Lucey B."/>
            <person name="Coffey A."/>
        </authorList>
    </citation>
    <scope>NUCLEOTIDE SEQUENCE [LARGE SCALE GENOMIC DNA]</scope>
    <source>
        <strain evidence="8 9">MG1</strain>
    </source>
</reference>
<dbReference type="PROSITE" id="PS50850">
    <property type="entry name" value="MFS"/>
    <property type="match status" value="1"/>
</dbReference>
<feature type="transmembrane region" description="Helical" evidence="6">
    <location>
        <begin position="162"/>
        <end position="180"/>
    </location>
</feature>
<accession>A0A0D1LYG4</accession>
<gene>
    <name evidence="8" type="primary">stp_2</name>
    <name evidence="8" type="ORF">QX99_00321</name>
</gene>
<dbReference type="RefSeq" id="WP_043709559.1">
    <property type="nucleotide sequence ID" value="NZ_JALOCT010000018.1"/>
</dbReference>
<dbReference type="InterPro" id="IPR011701">
    <property type="entry name" value="MFS"/>
</dbReference>
<feature type="domain" description="Major facilitator superfamily (MFS) profile" evidence="7">
    <location>
        <begin position="10"/>
        <end position="468"/>
    </location>
</feature>
<dbReference type="AlphaFoldDB" id="A0A0D1LYG4"/>
<dbReference type="Pfam" id="PF07690">
    <property type="entry name" value="MFS_1"/>
    <property type="match status" value="1"/>
</dbReference>
<dbReference type="InterPro" id="IPR036259">
    <property type="entry name" value="MFS_trans_sf"/>
</dbReference>
<evidence type="ECO:0000256" key="1">
    <source>
        <dbReference type="ARBA" id="ARBA00004651"/>
    </source>
</evidence>